<organism evidence="2 3">
    <name type="scientific">Asbolus verrucosus</name>
    <name type="common">Desert ironclad beetle</name>
    <dbReference type="NCBI Taxonomy" id="1661398"/>
    <lineage>
        <taxon>Eukaryota</taxon>
        <taxon>Metazoa</taxon>
        <taxon>Ecdysozoa</taxon>
        <taxon>Arthropoda</taxon>
        <taxon>Hexapoda</taxon>
        <taxon>Insecta</taxon>
        <taxon>Pterygota</taxon>
        <taxon>Neoptera</taxon>
        <taxon>Endopterygota</taxon>
        <taxon>Coleoptera</taxon>
        <taxon>Polyphaga</taxon>
        <taxon>Cucujiformia</taxon>
        <taxon>Tenebrionidae</taxon>
        <taxon>Pimeliinae</taxon>
        <taxon>Asbolus</taxon>
    </lineage>
</organism>
<feature type="region of interest" description="Disordered" evidence="1">
    <location>
        <begin position="1"/>
        <end position="34"/>
    </location>
</feature>
<feature type="compositionally biased region" description="Basic and acidic residues" evidence="1">
    <location>
        <begin position="20"/>
        <end position="33"/>
    </location>
</feature>
<name>A0A482VWT1_ASBVE</name>
<comment type="caution">
    <text evidence="2">The sequence shown here is derived from an EMBL/GenBank/DDBJ whole genome shotgun (WGS) entry which is preliminary data.</text>
</comment>
<evidence type="ECO:0000313" key="2">
    <source>
        <dbReference type="EMBL" id="RZC36878.1"/>
    </source>
</evidence>
<dbReference type="STRING" id="1661398.A0A482VWT1"/>
<keyword evidence="3" id="KW-1185">Reference proteome</keyword>
<dbReference type="EMBL" id="QDEB01057926">
    <property type="protein sequence ID" value="RZC36878.1"/>
    <property type="molecule type" value="Genomic_DNA"/>
</dbReference>
<sequence length="128" mass="14524">MDHNNNILVKTSAIQTQFPRDSHDPIPPEEQFKASDLTAEEIQTNRVERNNATDSNSPSFDDLLESFGGTDERNNIKEAENANGKTGIYFLVDWNTFFDIDDQLGRRVNLRLQPKIGDPKRFLSVTVA</sequence>
<feature type="compositionally biased region" description="Polar residues" evidence="1">
    <location>
        <begin position="1"/>
        <end position="19"/>
    </location>
</feature>
<proteinExistence type="predicted"/>
<gene>
    <name evidence="2" type="ORF">BDFB_011139</name>
</gene>
<reference evidence="2 3" key="1">
    <citation type="submission" date="2017-03" db="EMBL/GenBank/DDBJ databases">
        <title>Genome of the blue death feigning beetle - Asbolus verrucosus.</title>
        <authorList>
            <person name="Rider S.D."/>
        </authorList>
    </citation>
    <scope>NUCLEOTIDE SEQUENCE [LARGE SCALE GENOMIC DNA]</scope>
    <source>
        <strain evidence="2">Butters</strain>
        <tissue evidence="2">Head and leg muscle</tissue>
    </source>
</reference>
<dbReference type="Proteomes" id="UP000292052">
    <property type="component" value="Unassembled WGS sequence"/>
</dbReference>
<feature type="region of interest" description="Disordered" evidence="1">
    <location>
        <begin position="46"/>
        <end position="74"/>
    </location>
</feature>
<evidence type="ECO:0000313" key="3">
    <source>
        <dbReference type="Proteomes" id="UP000292052"/>
    </source>
</evidence>
<evidence type="ECO:0000256" key="1">
    <source>
        <dbReference type="SAM" id="MobiDB-lite"/>
    </source>
</evidence>
<dbReference type="AlphaFoldDB" id="A0A482VWT1"/>
<accession>A0A482VWT1</accession>
<protein>
    <submittedName>
        <fullName evidence="2">Uncharacterized protein</fullName>
    </submittedName>
</protein>
<dbReference type="OrthoDB" id="8192746at2759"/>